<dbReference type="PANTHER" id="PTHR37466">
    <property type="entry name" value="SLR1628 PROTEIN"/>
    <property type="match status" value="1"/>
</dbReference>
<evidence type="ECO:0000313" key="2">
    <source>
        <dbReference type="Proteomes" id="UP000799291"/>
    </source>
</evidence>
<accession>A0A6G1IS69</accession>
<dbReference type="Proteomes" id="UP000799291">
    <property type="component" value="Unassembled WGS sequence"/>
</dbReference>
<dbReference type="AlphaFoldDB" id="A0A6G1IS69"/>
<dbReference type="OrthoDB" id="1517790at2759"/>
<dbReference type="Gene3D" id="3.30.56.110">
    <property type="entry name" value="Protein of unknown function DUF2237"/>
    <property type="match status" value="1"/>
</dbReference>
<name>A0A6G1IS69_9PLEO</name>
<evidence type="ECO:0000313" key="1">
    <source>
        <dbReference type="EMBL" id="KAF2681094.1"/>
    </source>
</evidence>
<dbReference type="EMBL" id="MU005593">
    <property type="protein sequence ID" value="KAF2681094.1"/>
    <property type="molecule type" value="Genomic_DNA"/>
</dbReference>
<dbReference type="InterPro" id="IPR018714">
    <property type="entry name" value="DUF2237"/>
</dbReference>
<reference evidence="1" key="1">
    <citation type="journal article" date="2020" name="Stud. Mycol.">
        <title>101 Dothideomycetes genomes: a test case for predicting lifestyles and emergence of pathogens.</title>
        <authorList>
            <person name="Haridas S."/>
            <person name="Albert R."/>
            <person name="Binder M."/>
            <person name="Bloem J."/>
            <person name="Labutti K."/>
            <person name="Salamov A."/>
            <person name="Andreopoulos B."/>
            <person name="Baker S."/>
            <person name="Barry K."/>
            <person name="Bills G."/>
            <person name="Bluhm B."/>
            <person name="Cannon C."/>
            <person name="Castanera R."/>
            <person name="Culley D."/>
            <person name="Daum C."/>
            <person name="Ezra D."/>
            <person name="Gonzalez J."/>
            <person name="Henrissat B."/>
            <person name="Kuo A."/>
            <person name="Liang C."/>
            <person name="Lipzen A."/>
            <person name="Lutzoni F."/>
            <person name="Magnuson J."/>
            <person name="Mondo S."/>
            <person name="Nolan M."/>
            <person name="Ohm R."/>
            <person name="Pangilinan J."/>
            <person name="Park H.-J."/>
            <person name="Ramirez L."/>
            <person name="Alfaro M."/>
            <person name="Sun H."/>
            <person name="Tritt A."/>
            <person name="Yoshinaga Y."/>
            <person name="Zwiers L.-H."/>
            <person name="Turgeon B."/>
            <person name="Goodwin S."/>
            <person name="Spatafora J."/>
            <person name="Crous P."/>
            <person name="Grigoriev I."/>
        </authorList>
    </citation>
    <scope>NUCLEOTIDE SEQUENCE</scope>
    <source>
        <strain evidence="1">CBS 122367</strain>
    </source>
</reference>
<organism evidence="1 2">
    <name type="scientific">Lentithecium fluviatile CBS 122367</name>
    <dbReference type="NCBI Taxonomy" id="1168545"/>
    <lineage>
        <taxon>Eukaryota</taxon>
        <taxon>Fungi</taxon>
        <taxon>Dikarya</taxon>
        <taxon>Ascomycota</taxon>
        <taxon>Pezizomycotina</taxon>
        <taxon>Dothideomycetes</taxon>
        <taxon>Pleosporomycetidae</taxon>
        <taxon>Pleosporales</taxon>
        <taxon>Massarineae</taxon>
        <taxon>Lentitheciaceae</taxon>
        <taxon>Lentithecium</taxon>
    </lineage>
</organism>
<dbReference type="Pfam" id="PF09996">
    <property type="entry name" value="DUF2237"/>
    <property type="match status" value="1"/>
</dbReference>
<dbReference type="PANTHER" id="PTHR37466:SF1">
    <property type="entry name" value="SLR1628 PROTEIN"/>
    <property type="match status" value="1"/>
</dbReference>
<protein>
    <submittedName>
        <fullName evidence="1">Uncharacterized protein</fullName>
    </submittedName>
</protein>
<keyword evidence="2" id="KW-1185">Reference proteome</keyword>
<proteinExistence type="predicted"/>
<sequence length="169" mass="19050">MRFLRTLVSNWTSRVPTRRFAQVHDVQIKLERAKPSTNPTTAASHTTMERNVFQKPLSIHGTRPLTGYMRTGYCEAPRSDAGNHSVAGIVTDDFLDFSAAWGNDLRQAGLTDGCKWCLCVSRWKEVFDARTGDIDRKVPKVVLAATNERALEGVRMEDLKKFAVDGHWN</sequence>
<gene>
    <name evidence="1" type="ORF">K458DRAFT_310595</name>
</gene>